<sequence length="219" mass="25407">MYFDIHTHLSKRKTPFSISSYDVGEISFSTLPVFPFSLGFHPYYLEREPTIDQKKLFVRMATSRSCVAIGECGLDKCVKSDWDLQIAVLRFQHKVSEDLAKPIILHLVRAWSDLFFLHKELRPKQPWIVHGFRKNITLAKQLIDRGIYLSFGVNFSVESLRLAYYSNRLLVESDNSGLPIEQIYLSQSEALNIPIDIYCKRVRLSISELWPSLLSPTFF</sequence>
<protein>
    <submittedName>
        <fullName evidence="1">Putative DNAse</fullName>
    </submittedName>
</protein>
<proteinExistence type="predicted"/>
<reference evidence="1 2" key="1">
    <citation type="submission" date="2018-06" db="EMBL/GenBank/DDBJ databases">
        <authorList>
            <consortium name="Pathogen Informatics"/>
            <person name="Doyle S."/>
        </authorList>
    </citation>
    <scope>NUCLEOTIDE SEQUENCE [LARGE SCALE GENOMIC DNA]</scope>
    <source>
        <strain evidence="1 2">NCTC12858</strain>
    </source>
</reference>
<dbReference type="EMBL" id="LS483447">
    <property type="protein sequence ID" value="SQH73502.1"/>
    <property type="molecule type" value="Genomic_DNA"/>
</dbReference>
<dbReference type="AlphaFoldDB" id="A0A2X4SHT0"/>
<dbReference type="InterPro" id="IPR032466">
    <property type="entry name" value="Metal_Hydrolase"/>
</dbReference>
<dbReference type="Pfam" id="PF01026">
    <property type="entry name" value="TatD_DNase"/>
    <property type="match status" value="1"/>
</dbReference>
<dbReference type="SUPFAM" id="SSF51556">
    <property type="entry name" value="Metallo-dependent hydrolases"/>
    <property type="match status" value="1"/>
</dbReference>
<dbReference type="RefSeq" id="WP_023938694.1">
    <property type="nucleotide sequence ID" value="NZ_FUXH01000004.1"/>
</dbReference>
<dbReference type="PANTHER" id="PTHR46124:SF2">
    <property type="entry name" value="D-AMINOACYL-TRNA DEACYLASE"/>
    <property type="match status" value="1"/>
</dbReference>
<name>A0A2X4SHT0_9PORP</name>
<accession>A0A2X4SHT0</accession>
<dbReference type="PANTHER" id="PTHR46124">
    <property type="entry name" value="D-AMINOACYL-TRNA DEACYLASE"/>
    <property type="match status" value="1"/>
</dbReference>
<gene>
    <name evidence="1" type="ORF">NCTC12858_01363</name>
</gene>
<dbReference type="InterPro" id="IPR001130">
    <property type="entry name" value="TatD-like"/>
</dbReference>
<dbReference type="Proteomes" id="UP000249300">
    <property type="component" value="Chromosome 1"/>
</dbReference>
<keyword evidence="2" id="KW-1185">Reference proteome</keyword>
<organism evidence="1 2">
    <name type="scientific">Porphyromonas crevioricanis</name>
    <dbReference type="NCBI Taxonomy" id="393921"/>
    <lineage>
        <taxon>Bacteria</taxon>
        <taxon>Pseudomonadati</taxon>
        <taxon>Bacteroidota</taxon>
        <taxon>Bacteroidia</taxon>
        <taxon>Bacteroidales</taxon>
        <taxon>Porphyromonadaceae</taxon>
        <taxon>Porphyromonas</taxon>
    </lineage>
</organism>
<evidence type="ECO:0000313" key="2">
    <source>
        <dbReference type="Proteomes" id="UP000249300"/>
    </source>
</evidence>
<dbReference type="Gene3D" id="3.20.20.140">
    <property type="entry name" value="Metal-dependent hydrolases"/>
    <property type="match status" value="1"/>
</dbReference>
<evidence type="ECO:0000313" key="1">
    <source>
        <dbReference type="EMBL" id="SQH73502.1"/>
    </source>
</evidence>
<dbReference type="GO" id="GO:0016788">
    <property type="term" value="F:hydrolase activity, acting on ester bonds"/>
    <property type="evidence" value="ECO:0007669"/>
    <property type="project" value="InterPro"/>
</dbReference>
<dbReference type="KEGG" id="pcre:NCTC12858_01363"/>